<accession>A0ABR4GIZ2</accession>
<name>A0ABR4GIZ2_9EURO</name>
<evidence type="ECO:0000313" key="3">
    <source>
        <dbReference type="Proteomes" id="UP001610563"/>
    </source>
</evidence>
<evidence type="ECO:0000313" key="2">
    <source>
        <dbReference type="EMBL" id="KAL2799029.1"/>
    </source>
</evidence>
<feature type="region of interest" description="Disordered" evidence="1">
    <location>
        <begin position="208"/>
        <end position="233"/>
    </location>
</feature>
<protein>
    <submittedName>
        <fullName evidence="2">Uncharacterized protein</fullName>
    </submittedName>
</protein>
<feature type="region of interest" description="Disordered" evidence="1">
    <location>
        <begin position="15"/>
        <end position="81"/>
    </location>
</feature>
<feature type="compositionally biased region" description="Low complexity" evidence="1">
    <location>
        <begin position="222"/>
        <end position="233"/>
    </location>
</feature>
<gene>
    <name evidence="2" type="ORF">BJX66DRAFT_15713</name>
</gene>
<proteinExistence type="predicted"/>
<organism evidence="2 3">
    <name type="scientific">Aspergillus keveii</name>
    <dbReference type="NCBI Taxonomy" id="714993"/>
    <lineage>
        <taxon>Eukaryota</taxon>
        <taxon>Fungi</taxon>
        <taxon>Dikarya</taxon>
        <taxon>Ascomycota</taxon>
        <taxon>Pezizomycotina</taxon>
        <taxon>Eurotiomycetes</taxon>
        <taxon>Eurotiomycetidae</taxon>
        <taxon>Eurotiales</taxon>
        <taxon>Aspergillaceae</taxon>
        <taxon>Aspergillus</taxon>
        <taxon>Aspergillus subgen. Nidulantes</taxon>
    </lineage>
</organism>
<comment type="caution">
    <text evidence="2">The sequence shown here is derived from an EMBL/GenBank/DDBJ whole genome shotgun (WGS) entry which is preliminary data.</text>
</comment>
<feature type="compositionally biased region" description="Basic and acidic residues" evidence="1">
    <location>
        <begin position="69"/>
        <end position="81"/>
    </location>
</feature>
<dbReference type="Proteomes" id="UP001610563">
    <property type="component" value="Unassembled WGS sequence"/>
</dbReference>
<dbReference type="EMBL" id="JBFTWV010000010">
    <property type="protein sequence ID" value="KAL2799029.1"/>
    <property type="molecule type" value="Genomic_DNA"/>
</dbReference>
<sequence length="233" mass="25837">MNMIGFWSLSRLRPVRKESSSQRRRQTWPQGRASDRWGPKAVSIQRAEGNARGAHARVSWGSNQPGRKSVRDEAEVEESTRVRRGFQFPPESGQSGPYRTVPVLSHFLPGPPSSLAVRPNTSIHTLPRGAKYPFLNWSTSPLQSPVQSIAPRFTSQIDSSFRLLGTVHSTFRTLRVCNHNNGQKRGSGDFVGKPTVLIIAVPSNIPSNPLNKSRLDPKDLSSHSAARVSRSVR</sequence>
<keyword evidence="3" id="KW-1185">Reference proteome</keyword>
<evidence type="ECO:0000256" key="1">
    <source>
        <dbReference type="SAM" id="MobiDB-lite"/>
    </source>
</evidence>
<reference evidence="2 3" key="1">
    <citation type="submission" date="2024-07" db="EMBL/GenBank/DDBJ databases">
        <title>Section-level genome sequencing and comparative genomics of Aspergillus sections Usti and Cavernicolus.</title>
        <authorList>
            <consortium name="Lawrence Berkeley National Laboratory"/>
            <person name="Nybo J.L."/>
            <person name="Vesth T.C."/>
            <person name="Theobald S."/>
            <person name="Frisvad J.C."/>
            <person name="Larsen T.O."/>
            <person name="Kjaerboelling I."/>
            <person name="Rothschild-Mancinelli K."/>
            <person name="Lyhne E.K."/>
            <person name="Kogle M.E."/>
            <person name="Barry K."/>
            <person name="Clum A."/>
            <person name="Na H."/>
            <person name="Ledsgaard L."/>
            <person name="Lin J."/>
            <person name="Lipzen A."/>
            <person name="Kuo A."/>
            <person name="Riley R."/>
            <person name="Mondo S."/>
            <person name="Labutti K."/>
            <person name="Haridas S."/>
            <person name="Pangalinan J."/>
            <person name="Salamov A.A."/>
            <person name="Simmons B.A."/>
            <person name="Magnuson J.K."/>
            <person name="Chen J."/>
            <person name="Drula E."/>
            <person name="Henrissat B."/>
            <person name="Wiebenga A."/>
            <person name="Lubbers R.J."/>
            <person name="Gomes A.C."/>
            <person name="Makela M.R."/>
            <person name="Stajich J."/>
            <person name="Grigoriev I.V."/>
            <person name="Mortensen U.H."/>
            <person name="De Vries R.P."/>
            <person name="Baker S.E."/>
            <person name="Andersen M.R."/>
        </authorList>
    </citation>
    <scope>NUCLEOTIDE SEQUENCE [LARGE SCALE GENOMIC DNA]</scope>
    <source>
        <strain evidence="2 3">CBS 209.92</strain>
    </source>
</reference>